<reference evidence="1 2" key="1">
    <citation type="journal article" date="2024" name="Int. J. Syst. Evol. Microbiol.">
        <title>Proposal of Lactobacillus amylovorus subsp. animalis subsp. nov. and an emended description of Lactobacillus amylovorus.</title>
        <authorList>
            <person name="Yamane K."/>
            <person name="Tanizawa Y."/>
            <person name="Kobayashi H."/>
            <person name="Kamizono T."/>
            <person name="Kojima Y."/>
            <person name="Takagi H."/>
            <person name="Tohno M."/>
        </authorList>
    </citation>
    <scope>NUCLEOTIDE SEQUENCE [LARGE SCALE GENOMIC DNA]</scope>
    <source>
        <strain evidence="1 2">TKL145</strain>
    </source>
</reference>
<dbReference type="Proteomes" id="UP001437574">
    <property type="component" value="Unassembled WGS sequence"/>
</dbReference>
<protein>
    <recommendedName>
        <fullName evidence="3">DUF1292 domain-containing protein</fullName>
    </recommendedName>
</protein>
<dbReference type="AlphaFoldDB" id="A0ABC9VNG4"/>
<dbReference type="RefSeq" id="WP_353302302.1">
    <property type="nucleotide sequence ID" value="NZ_BAAAAK010000001.1"/>
</dbReference>
<evidence type="ECO:0000313" key="2">
    <source>
        <dbReference type="Proteomes" id="UP001437574"/>
    </source>
</evidence>
<gene>
    <name evidence="1" type="ORF">LATKL145_00910</name>
</gene>
<sequence length="82" mass="9671">MMKLEFVKDEENYEVRVVNGDDYEIAGELIKDEDGTWCFTYEDQSVAYDDDLEETEDDLRDEFENGLIDDMAHSFGSYSYEK</sequence>
<name>A0ABC9VNG4_LACAM</name>
<accession>A0ABC9VNG4</accession>
<dbReference type="EMBL" id="BAAAAK010000001">
    <property type="protein sequence ID" value="GAA0041681.1"/>
    <property type="molecule type" value="Genomic_DNA"/>
</dbReference>
<organism evidence="1 2">
    <name type="scientific">Lactobacillus amylovorus subsp. animalium</name>
    <dbReference type="NCBI Taxonomy" id="3378536"/>
    <lineage>
        <taxon>Bacteria</taxon>
        <taxon>Bacillati</taxon>
        <taxon>Bacillota</taxon>
        <taxon>Bacilli</taxon>
        <taxon>Lactobacillales</taxon>
        <taxon>Lactobacillaceae</taxon>
        <taxon>Lactobacillus</taxon>
    </lineage>
</organism>
<evidence type="ECO:0008006" key="3">
    <source>
        <dbReference type="Google" id="ProtNLM"/>
    </source>
</evidence>
<proteinExistence type="predicted"/>
<comment type="caution">
    <text evidence="1">The sequence shown here is derived from an EMBL/GenBank/DDBJ whole genome shotgun (WGS) entry which is preliminary data.</text>
</comment>
<reference evidence="2" key="2">
    <citation type="submission" date="2024-01" db="EMBL/GenBank/DDBJ databases">
        <title>Draft genome sequence of Lactobacillus amylovorus strain TKL145.</title>
        <authorList>
            <person name="Tohno M."/>
            <person name="Tanizawa Y."/>
        </authorList>
    </citation>
    <scope>NUCLEOTIDE SEQUENCE [LARGE SCALE GENOMIC DNA]</scope>
    <source>
        <strain evidence="2">TKL145</strain>
    </source>
</reference>
<evidence type="ECO:0000313" key="1">
    <source>
        <dbReference type="EMBL" id="GAA0041681.1"/>
    </source>
</evidence>